<keyword evidence="2 9" id="KW-0808">Transferase</keyword>
<evidence type="ECO:0000313" key="10">
    <source>
        <dbReference type="Proteomes" id="UP000014680"/>
    </source>
</evidence>
<dbReference type="InterPro" id="IPR008271">
    <property type="entry name" value="Ser/Thr_kinase_AS"/>
</dbReference>
<dbReference type="OMA" id="HHICIVT"/>
<sequence length="669" mass="76973">MKSTSYHHRKKYITNEYHVNYLASEDGFFKPFEDQKTERVIDLESKVRLSTVGYVDALRTCNQCLDFSRIKSKRVITSPPTPAHNDGKDNIKYDYIITTDEVIGTGVVGVTAYGKRPNSRYRILSKLGEGAFGQVVKCYDEVNKVFVAVKILKNRPAYYRQAMLEIAILQLLSERFDVENTSNTLRMVDHFVFHHHICIVTELLSINLYELMKQNNCRALFVGLARNILTQILESLTVCYKSGIIHCDLKPENVLLVDMTKKIKLIDFGSACFENSTLYSYIQSRHYRSPEVILGLPYSTAIDMWSFGCMAAELFVGIPIFPGNSEYNMLYKWINFLGYPPKKLLDAGKKTEKYFRRKRPAEMKDNDDVWILKTKREFESDNDVYTEPNREYFAYKSLEDIAMKVNFRVSAEDEPRKIEMRRAFLDFIQKCLRYDPESRMRPDQALQHPFITKKSLSEYTIQPSDEPLKTFPPGSQLNSEDVLNMIAPNPAAAAKLKSMGYNATTYYQVYADGLRKGIVLNILNSNPFALNPMTPPSLIRIFQKESLERSPKKLLEMKGGEGDKLAQAQIQFKRIEKSMEEDVAQKREGKTQKLKAPQPIDKQGKEELNKKRATDGWGEQKVVHENVEKEKRENKETFLGSYVAGVVVEKKEDMGSWSTNVGMIVPRKN</sequence>
<evidence type="ECO:0000256" key="2">
    <source>
        <dbReference type="ARBA" id="ARBA00022679"/>
    </source>
</evidence>
<reference evidence="9 10" key="1">
    <citation type="submission" date="2012-10" db="EMBL/GenBank/DDBJ databases">
        <authorList>
            <person name="Zafar N."/>
            <person name="Inman J."/>
            <person name="Hall N."/>
            <person name="Lorenzi H."/>
            <person name="Caler E."/>
        </authorList>
    </citation>
    <scope>NUCLEOTIDE SEQUENCE [LARGE SCALE GENOMIC DNA]</scope>
    <source>
        <strain evidence="9 10">IP1</strain>
    </source>
</reference>
<gene>
    <name evidence="9" type="ORF">EIN_044490</name>
</gene>
<dbReference type="SMART" id="SM00220">
    <property type="entry name" value="S_TKc"/>
    <property type="match status" value="1"/>
</dbReference>
<dbReference type="EMBL" id="KB206902">
    <property type="protein sequence ID" value="ELP86891.1"/>
    <property type="molecule type" value="Genomic_DNA"/>
</dbReference>
<dbReference type="CDD" id="cd14212">
    <property type="entry name" value="PKc_YAK1"/>
    <property type="match status" value="1"/>
</dbReference>
<keyword evidence="10" id="KW-1185">Reference proteome</keyword>
<dbReference type="GO" id="GO:0005737">
    <property type="term" value="C:cytoplasm"/>
    <property type="evidence" value="ECO:0007669"/>
    <property type="project" value="TreeGrafter"/>
</dbReference>
<dbReference type="InterPro" id="IPR017441">
    <property type="entry name" value="Protein_kinase_ATP_BS"/>
</dbReference>
<dbReference type="AlphaFoldDB" id="A0A0A1U568"/>
<evidence type="ECO:0000256" key="6">
    <source>
        <dbReference type="PROSITE-ProRule" id="PRU10141"/>
    </source>
</evidence>
<dbReference type="EC" id="2.7.12.1" evidence="9"/>
<protein>
    <submittedName>
        <fullName evidence="9">Serine/threonine protein kinase ppk15, putative</fullName>
        <ecNumber evidence="9">2.7.12.1</ecNumber>
    </submittedName>
</protein>
<dbReference type="PROSITE" id="PS50011">
    <property type="entry name" value="PROTEIN_KINASE_DOM"/>
    <property type="match status" value="1"/>
</dbReference>
<dbReference type="InterPro" id="IPR000719">
    <property type="entry name" value="Prot_kinase_dom"/>
</dbReference>
<dbReference type="PROSITE" id="PS00108">
    <property type="entry name" value="PROTEIN_KINASE_ST"/>
    <property type="match status" value="1"/>
</dbReference>
<feature type="binding site" evidence="6">
    <location>
        <position position="150"/>
    </location>
    <ligand>
        <name>ATP</name>
        <dbReference type="ChEBI" id="CHEBI:30616"/>
    </ligand>
</feature>
<evidence type="ECO:0000256" key="7">
    <source>
        <dbReference type="SAM" id="MobiDB-lite"/>
    </source>
</evidence>
<dbReference type="RefSeq" id="XP_004253662.1">
    <property type="nucleotide sequence ID" value="XM_004253614.1"/>
</dbReference>
<dbReference type="PANTHER" id="PTHR24058:SF17">
    <property type="entry name" value="HOMEODOMAIN INTERACTING PROTEIN KINASE, ISOFORM D"/>
    <property type="match status" value="1"/>
</dbReference>
<dbReference type="GO" id="GO:0004674">
    <property type="term" value="F:protein serine/threonine kinase activity"/>
    <property type="evidence" value="ECO:0007669"/>
    <property type="project" value="UniProtKB-KW"/>
</dbReference>
<dbReference type="KEGG" id="eiv:EIN_044490"/>
<evidence type="ECO:0000256" key="1">
    <source>
        <dbReference type="ARBA" id="ARBA00022527"/>
    </source>
</evidence>
<keyword evidence="5 6" id="KW-0067">ATP-binding</keyword>
<feature type="region of interest" description="Disordered" evidence="7">
    <location>
        <begin position="581"/>
        <end position="619"/>
    </location>
</feature>
<dbReference type="GO" id="GO:0004712">
    <property type="term" value="F:protein serine/threonine/tyrosine kinase activity"/>
    <property type="evidence" value="ECO:0007669"/>
    <property type="project" value="UniProtKB-EC"/>
</dbReference>
<dbReference type="InterPro" id="IPR011009">
    <property type="entry name" value="Kinase-like_dom_sf"/>
</dbReference>
<feature type="domain" description="Protein kinase" evidence="8">
    <location>
        <begin position="121"/>
        <end position="451"/>
    </location>
</feature>
<dbReference type="SUPFAM" id="SSF56112">
    <property type="entry name" value="Protein kinase-like (PK-like)"/>
    <property type="match status" value="1"/>
</dbReference>
<evidence type="ECO:0000256" key="5">
    <source>
        <dbReference type="ARBA" id="ARBA00022840"/>
    </source>
</evidence>
<dbReference type="Gene3D" id="1.10.510.10">
    <property type="entry name" value="Transferase(Phosphotransferase) domain 1"/>
    <property type="match status" value="1"/>
</dbReference>
<dbReference type="PANTHER" id="PTHR24058">
    <property type="entry name" value="DUAL SPECIFICITY PROTEIN KINASE"/>
    <property type="match status" value="1"/>
</dbReference>
<accession>A0A0A1U568</accession>
<evidence type="ECO:0000313" key="9">
    <source>
        <dbReference type="EMBL" id="ELP86891.1"/>
    </source>
</evidence>
<dbReference type="Gene3D" id="3.30.200.20">
    <property type="entry name" value="Phosphorylase Kinase, domain 1"/>
    <property type="match status" value="1"/>
</dbReference>
<feature type="compositionally biased region" description="Basic and acidic residues" evidence="7">
    <location>
        <begin position="581"/>
        <end position="591"/>
    </location>
</feature>
<keyword evidence="3 6" id="KW-0547">Nucleotide-binding</keyword>
<evidence type="ECO:0000256" key="4">
    <source>
        <dbReference type="ARBA" id="ARBA00022777"/>
    </source>
</evidence>
<name>A0A0A1U568_ENTIV</name>
<organism evidence="9 10">
    <name type="scientific">Entamoeba invadens IP1</name>
    <dbReference type="NCBI Taxonomy" id="370355"/>
    <lineage>
        <taxon>Eukaryota</taxon>
        <taxon>Amoebozoa</taxon>
        <taxon>Evosea</taxon>
        <taxon>Archamoebae</taxon>
        <taxon>Mastigamoebida</taxon>
        <taxon>Entamoebidae</taxon>
        <taxon>Entamoeba</taxon>
    </lineage>
</organism>
<evidence type="ECO:0000259" key="8">
    <source>
        <dbReference type="PROSITE" id="PS50011"/>
    </source>
</evidence>
<feature type="compositionally biased region" description="Basic and acidic residues" evidence="7">
    <location>
        <begin position="602"/>
        <end position="614"/>
    </location>
</feature>
<dbReference type="GeneID" id="14885873"/>
<dbReference type="Proteomes" id="UP000014680">
    <property type="component" value="Unassembled WGS sequence"/>
</dbReference>
<dbReference type="OrthoDB" id="9332038at2759"/>
<dbReference type="PROSITE" id="PS00107">
    <property type="entry name" value="PROTEIN_KINASE_ATP"/>
    <property type="match status" value="1"/>
</dbReference>
<dbReference type="VEuPathDB" id="AmoebaDB:EIN_044490"/>
<dbReference type="GO" id="GO:0004713">
    <property type="term" value="F:protein tyrosine kinase activity"/>
    <property type="evidence" value="ECO:0007669"/>
    <property type="project" value="TreeGrafter"/>
</dbReference>
<dbReference type="Pfam" id="PF00069">
    <property type="entry name" value="Pkinase"/>
    <property type="match status" value="1"/>
</dbReference>
<proteinExistence type="predicted"/>
<evidence type="ECO:0000256" key="3">
    <source>
        <dbReference type="ARBA" id="ARBA00022741"/>
    </source>
</evidence>
<dbReference type="GO" id="GO:0005524">
    <property type="term" value="F:ATP binding"/>
    <property type="evidence" value="ECO:0007669"/>
    <property type="project" value="UniProtKB-UniRule"/>
</dbReference>
<dbReference type="InterPro" id="IPR050494">
    <property type="entry name" value="Ser_Thr_dual-spec_kinase"/>
</dbReference>
<keyword evidence="4 9" id="KW-0418">Kinase</keyword>
<keyword evidence="1 9" id="KW-0723">Serine/threonine-protein kinase</keyword>